<dbReference type="EMBL" id="CP093326">
    <property type="protein sequence ID" value="UNK45807.1"/>
    <property type="molecule type" value="Genomic_DNA"/>
</dbReference>
<protein>
    <submittedName>
        <fullName evidence="3">Glycosyltransferase</fullName>
        <ecNumber evidence="3">2.4.-.-</ecNumber>
    </submittedName>
</protein>
<organism evidence="3 4">
    <name type="scientific">Arthrobacter sulfonylureivorans</name>
    <dbReference type="NCBI Taxonomy" id="2486855"/>
    <lineage>
        <taxon>Bacteria</taxon>
        <taxon>Bacillati</taxon>
        <taxon>Actinomycetota</taxon>
        <taxon>Actinomycetes</taxon>
        <taxon>Micrococcales</taxon>
        <taxon>Micrococcaceae</taxon>
        <taxon>Arthrobacter</taxon>
    </lineage>
</organism>
<keyword evidence="4" id="KW-1185">Reference proteome</keyword>
<evidence type="ECO:0000259" key="2">
    <source>
        <dbReference type="Pfam" id="PF00534"/>
    </source>
</evidence>
<dbReference type="Proteomes" id="UP000829069">
    <property type="component" value="Chromosome"/>
</dbReference>
<accession>A0ABY3W699</accession>
<dbReference type="InterPro" id="IPR001296">
    <property type="entry name" value="Glyco_trans_1"/>
</dbReference>
<proteinExistence type="predicted"/>
<evidence type="ECO:0000256" key="1">
    <source>
        <dbReference type="ARBA" id="ARBA00022679"/>
    </source>
</evidence>
<evidence type="ECO:0000313" key="3">
    <source>
        <dbReference type="EMBL" id="UNK45807.1"/>
    </source>
</evidence>
<dbReference type="PANTHER" id="PTHR12526:SF584">
    <property type="entry name" value="GLYCOSYLTRANSFERASE"/>
    <property type="match status" value="1"/>
</dbReference>
<name>A0ABY3W699_9MICC</name>
<gene>
    <name evidence="3" type="ORF">MNQ99_18145</name>
</gene>
<evidence type="ECO:0000313" key="4">
    <source>
        <dbReference type="Proteomes" id="UP000829069"/>
    </source>
</evidence>
<dbReference type="PANTHER" id="PTHR12526">
    <property type="entry name" value="GLYCOSYLTRANSFERASE"/>
    <property type="match status" value="1"/>
</dbReference>
<reference evidence="3 4" key="1">
    <citation type="submission" date="2022-03" db="EMBL/GenBank/DDBJ databases">
        <title>Isotopic signatures of nitrous oxide derived from detoxification processes.</title>
        <authorList>
            <person name="Behrendt U."/>
            <person name="Buchen C."/>
            <person name="Well R."/>
            <person name="Ulrich A."/>
            <person name="Rohe L."/>
            <person name="Kolb S."/>
            <person name="Schloter M."/>
            <person name="Horn M.A."/>
            <person name="Augustin J."/>
        </authorList>
    </citation>
    <scope>NUCLEOTIDE SEQUENCE [LARGE SCALE GENOMIC DNA]</scope>
    <source>
        <strain evidence="3 4">S4-C24</strain>
    </source>
</reference>
<dbReference type="Gene3D" id="3.40.50.2000">
    <property type="entry name" value="Glycogen Phosphorylase B"/>
    <property type="match status" value="2"/>
</dbReference>
<sequence length="380" mass="41300">MAGVLVHEWIAATGGSEKVLDSLARMFPLADLQCLWTDVPDRFPGRNVHQTWLAATPLRRSKLAALPFMPGTWSALPAVKAYDWMLVSSHLFAHHARFTGPARHAVKLSYIHSPARYIWAPEQDSRGSAPVLKAAASLLKPLDRRRSRESVALAANSAFIRDRIRRVWDLDAEVIHPPVDVGRIQAVPDWAHRLGGRDADLLAALPAEFVLGASRFIGYKDLHRVIEVGARMQLPVVLAGSGPLGARLREDAHRAGVPVHFPGTVSDELLFALYQRCRLFVFPPVEDFGIMPVEAMAAGARVLANRVGGTAETVVDGATGALTDFTRPDELEEAISRANSGSAEAARLRAASYSEEIFQSRILAWTARYAGISADSGGAT</sequence>
<keyword evidence="3" id="KW-0328">Glycosyltransferase</keyword>
<dbReference type="SUPFAM" id="SSF53756">
    <property type="entry name" value="UDP-Glycosyltransferase/glycogen phosphorylase"/>
    <property type="match status" value="1"/>
</dbReference>
<keyword evidence="1 3" id="KW-0808">Transferase</keyword>
<dbReference type="Pfam" id="PF00534">
    <property type="entry name" value="Glycos_transf_1"/>
    <property type="match status" value="1"/>
</dbReference>
<dbReference type="GO" id="GO:0016757">
    <property type="term" value="F:glycosyltransferase activity"/>
    <property type="evidence" value="ECO:0007669"/>
    <property type="project" value="UniProtKB-KW"/>
</dbReference>
<dbReference type="EC" id="2.4.-.-" evidence="3"/>
<dbReference type="RefSeq" id="WP_241913976.1">
    <property type="nucleotide sequence ID" value="NZ_CP093326.1"/>
</dbReference>
<feature type="domain" description="Glycosyl transferase family 1" evidence="2">
    <location>
        <begin position="208"/>
        <end position="352"/>
    </location>
</feature>